<dbReference type="PANTHER" id="PTHR34220:SF7">
    <property type="entry name" value="SENSOR HISTIDINE KINASE YPDA"/>
    <property type="match status" value="1"/>
</dbReference>
<feature type="domain" description="Signal transduction histidine kinase internal region" evidence="2">
    <location>
        <begin position="153"/>
        <end position="231"/>
    </location>
</feature>
<feature type="transmembrane region" description="Helical" evidence="1">
    <location>
        <begin position="42"/>
        <end position="62"/>
    </location>
</feature>
<feature type="transmembrane region" description="Helical" evidence="1">
    <location>
        <begin position="117"/>
        <end position="134"/>
    </location>
</feature>
<reference evidence="3 4" key="1">
    <citation type="journal article" date="2015" name="Stand. Genomic Sci.">
        <title>Genomic Encyclopedia of Bacterial and Archaeal Type Strains, Phase III: the genomes of soil and plant-associated and newly described type strains.</title>
        <authorList>
            <person name="Whitman W.B."/>
            <person name="Woyke T."/>
            <person name="Klenk H.P."/>
            <person name="Zhou Y."/>
            <person name="Lilburn T.G."/>
            <person name="Beck B.J."/>
            <person name="De Vos P."/>
            <person name="Vandamme P."/>
            <person name="Eisen J.A."/>
            <person name="Garrity G."/>
            <person name="Hugenholtz P."/>
            <person name="Kyrpides N.C."/>
        </authorList>
    </citation>
    <scope>NUCLEOTIDE SEQUENCE [LARGE SCALE GENOMIC DNA]</scope>
    <source>
        <strain evidence="3 4">CGMCC 1.7271</strain>
    </source>
</reference>
<feature type="transmembrane region" description="Helical" evidence="1">
    <location>
        <begin position="71"/>
        <end position="88"/>
    </location>
</feature>
<dbReference type="GO" id="GO:0000155">
    <property type="term" value="F:phosphorelay sensor kinase activity"/>
    <property type="evidence" value="ECO:0007669"/>
    <property type="project" value="InterPro"/>
</dbReference>
<keyword evidence="1" id="KW-0812">Transmembrane</keyword>
<gene>
    <name evidence="3" type="ORF">IQ13_0501</name>
</gene>
<dbReference type="RefSeq" id="WP_144884153.1">
    <property type="nucleotide sequence ID" value="NZ_VLLE01000002.1"/>
</dbReference>
<dbReference type="InterPro" id="IPR050640">
    <property type="entry name" value="Bact_2-comp_sensor_kinase"/>
</dbReference>
<comment type="caution">
    <text evidence="3">The sequence shown here is derived from an EMBL/GenBank/DDBJ whole genome shotgun (WGS) entry which is preliminary data.</text>
</comment>
<keyword evidence="1" id="KW-0472">Membrane</keyword>
<accession>A0A562SVS2</accession>
<name>A0A562SVS2_9BACT</name>
<dbReference type="AlphaFoldDB" id="A0A562SVS2"/>
<dbReference type="InterPro" id="IPR010559">
    <property type="entry name" value="Sig_transdc_His_kin_internal"/>
</dbReference>
<dbReference type="PANTHER" id="PTHR34220">
    <property type="entry name" value="SENSOR HISTIDINE KINASE YPDA"/>
    <property type="match status" value="1"/>
</dbReference>
<keyword evidence="3" id="KW-0418">Kinase</keyword>
<dbReference type="OrthoDB" id="9792992at2"/>
<proteinExistence type="predicted"/>
<organism evidence="3 4">
    <name type="scientific">Lacibacter cauensis</name>
    <dbReference type="NCBI Taxonomy" id="510947"/>
    <lineage>
        <taxon>Bacteria</taxon>
        <taxon>Pseudomonadati</taxon>
        <taxon>Bacteroidota</taxon>
        <taxon>Chitinophagia</taxon>
        <taxon>Chitinophagales</taxon>
        <taxon>Chitinophagaceae</taxon>
        <taxon>Lacibacter</taxon>
    </lineage>
</organism>
<dbReference type="GO" id="GO:0016020">
    <property type="term" value="C:membrane"/>
    <property type="evidence" value="ECO:0007669"/>
    <property type="project" value="InterPro"/>
</dbReference>
<feature type="transmembrane region" description="Helical" evidence="1">
    <location>
        <begin position="12"/>
        <end position="30"/>
    </location>
</feature>
<dbReference type="InterPro" id="IPR036890">
    <property type="entry name" value="HATPase_C_sf"/>
</dbReference>
<evidence type="ECO:0000259" key="2">
    <source>
        <dbReference type="Pfam" id="PF06580"/>
    </source>
</evidence>
<evidence type="ECO:0000313" key="3">
    <source>
        <dbReference type="EMBL" id="TWI85341.1"/>
    </source>
</evidence>
<dbReference type="EMBL" id="VLLE01000002">
    <property type="protein sequence ID" value="TWI85341.1"/>
    <property type="molecule type" value="Genomic_DNA"/>
</dbReference>
<dbReference type="Gene3D" id="3.30.565.10">
    <property type="entry name" value="Histidine kinase-like ATPase, C-terminal domain"/>
    <property type="match status" value="1"/>
</dbReference>
<evidence type="ECO:0000256" key="1">
    <source>
        <dbReference type="SAM" id="Phobius"/>
    </source>
</evidence>
<keyword evidence="4" id="KW-1185">Reference proteome</keyword>
<keyword evidence="1" id="KW-1133">Transmembrane helix</keyword>
<sequence length="341" mass="39632">MHNAKFFLKYNLHHLIIWMLVFGTWFMFRYEDYALPATAFKVTLIKVIDLAALVYLTNYLLIPKLLYKKQYVLFAVILIGMILLSSYVKMKIIGHVTNNPALLDFSGNWKGRVYDNVIPHFFLVLGGAAFKLMFDYTVMQTKMVDMAKEKAEAELSFLKSQINPHFLFNSINTVYFLIDKENQEAREALHKFSDMLRYQLYEAADDKIPIEKEITFLNDYVALQKLRKDEKYLVNFSVATDVKGFTIEPLLLVSFVENAFKHISHHSHEINSVKINLSKEKDILDFVVENSKEEVITADKNGGIGLQNVQRRLELLYPGKYKLHIQNGAEFYTVHLQLHVS</sequence>
<protein>
    <submittedName>
        <fullName evidence="3">Histidine kinase</fullName>
    </submittedName>
</protein>
<dbReference type="Pfam" id="PF06580">
    <property type="entry name" value="His_kinase"/>
    <property type="match status" value="1"/>
</dbReference>
<keyword evidence="3" id="KW-0808">Transferase</keyword>
<evidence type="ECO:0000313" key="4">
    <source>
        <dbReference type="Proteomes" id="UP000316167"/>
    </source>
</evidence>
<dbReference type="Proteomes" id="UP000316167">
    <property type="component" value="Unassembled WGS sequence"/>
</dbReference>